<accession>A0ABW5CZI9</accession>
<dbReference type="RefSeq" id="WP_250428185.1">
    <property type="nucleotide sequence ID" value="NZ_JALPRR010000001.1"/>
</dbReference>
<organism evidence="3 4">
    <name type="scientific">Pontibacter ruber</name>
    <dbReference type="NCBI Taxonomy" id="1343895"/>
    <lineage>
        <taxon>Bacteria</taxon>
        <taxon>Pseudomonadati</taxon>
        <taxon>Bacteroidota</taxon>
        <taxon>Cytophagia</taxon>
        <taxon>Cytophagales</taxon>
        <taxon>Hymenobacteraceae</taxon>
        <taxon>Pontibacter</taxon>
    </lineage>
</organism>
<keyword evidence="2" id="KW-0732">Signal</keyword>
<evidence type="ECO:0000256" key="2">
    <source>
        <dbReference type="SAM" id="SignalP"/>
    </source>
</evidence>
<keyword evidence="1" id="KW-0812">Transmembrane</keyword>
<feature type="signal peptide" evidence="2">
    <location>
        <begin position="1"/>
        <end position="19"/>
    </location>
</feature>
<reference evidence="4" key="1">
    <citation type="journal article" date="2019" name="Int. J. Syst. Evol. Microbiol.">
        <title>The Global Catalogue of Microorganisms (GCM) 10K type strain sequencing project: providing services to taxonomists for standard genome sequencing and annotation.</title>
        <authorList>
            <consortium name="The Broad Institute Genomics Platform"/>
            <consortium name="The Broad Institute Genome Sequencing Center for Infectious Disease"/>
            <person name="Wu L."/>
            <person name="Ma J."/>
        </authorList>
    </citation>
    <scope>NUCLEOTIDE SEQUENCE [LARGE SCALE GENOMIC DNA]</scope>
    <source>
        <strain evidence="4">CGMCC 4.1782</strain>
    </source>
</reference>
<proteinExistence type="predicted"/>
<protein>
    <submittedName>
        <fullName evidence="3">DUF6992 family protein</fullName>
    </submittedName>
</protein>
<evidence type="ECO:0000256" key="1">
    <source>
        <dbReference type="SAM" id="Phobius"/>
    </source>
</evidence>
<evidence type="ECO:0000313" key="4">
    <source>
        <dbReference type="Proteomes" id="UP001597374"/>
    </source>
</evidence>
<sequence>MRKYLCLLPLLLSGFAASAQGNALLTFNLRQAETLRIGMLVLGLWAILNIVVGSFKLTKTSRSKRFFHQMNIYWNIVNLCIAGASLYFLMSEDVTIRTLAESVRMHASYKKILYLAIGLDAAFIMLGSYLVERSRNSPKIEQLQGWGRSIVMQGVFLLILDVTLATLLELPSEQLFQLIR</sequence>
<dbReference type="Pfam" id="PF22503">
    <property type="entry name" value="DUF6992"/>
    <property type="match status" value="1"/>
</dbReference>
<feature type="transmembrane region" description="Helical" evidence="1">
    <location>
        <begin position="72"/>
        <end position="90"/>
    </location>
</feature>
<dbReference type="InterPro" id="IPR054261">
    <property type="entry name" value="DUF6992"/>
</dbReference>
<keyword evidence="4" id="KW-1185">Reference proteome</keyword>
<keyword evidence="1" id="KW-0472">Membrane</keyword>
<keyword evidence="1" id="KW-1133">Transmembrane helix</keyword>
<feature type="transmembrane region" description="Helical" evidence="1">
    <location>
        <begin position="112"/>
        <end position="130"/>
    </location>
</feature>
<name>A0ABW5CZI9_9BACT</name>
<feature type="transmembrane region" description="Helical" evidence="1">
    <location>
        <begin position="35"/>
        <end position="52"/>
    </location>
</feature>
<evidence type="ECO:0000313" key="3">
    <source>
        <dbReference type="EMBL" id="MFD2246430.1"/>
    </source>
</evidence>
<dbReference type="Proteomes" id="UP001597374">
    <property type="component" value="Unassembled WGS sequence"/>
</dbReference>
<feature type="chain" id="PRO_5047384056" evidence="2">
    <location>
        <begin position="20"/>
        <end position="180"/>
    </location>
</feature>
<dbReference type="EMBL" id="JBHUIM010000001">
    <property type="protein sequence ID" value="MFD2246430.1"/>
    <property type="molecule type" value="Genomic_DNA"/>
</dbReference>
<comment type="caution">
    <text evidence="3">The sequence shown here is derived from an EMBL/GenBank/DDBJ whole genome shotgun (WGS) entry which is preliminary data.</text>
</comment>
<gene>
    <name evidence="3" type="ORF">ACFSKP_09210</name>
</gene>